<keyword evidence="2" id="KW-0808">Transferase</keyword>
<keyword evidence="2" id="KW-0723">Serine/threonine-protein kinase</keyword>
<feature type="region of interest" description="Disordered" evidence="1">
    <location>
        <begin position="157"/>
        <end position="220"/>
    </location>
</feature>
<evidence type="ECO:0000313" key="2">
    <source>
        <dbReference type="EMBL" id="EKA61537.1"/>
    </source>
</evidence>
<evidence type="ECO:0000256" key="1">
    <source>
        <dbReference type="SAM" id="MobiDB-lite"/>
    </source>
</evidence>
<proteinExistence type="predicted"/>
<feature type="compositionally biased region" description="Basic and acidic residues" evidence="1">
    <location>
        <begin position="1"/>
        <end position="11"/>
    </location>
</feature>
<feature type="region of interest" description="Disordered" evidence="1">
    <location>
        <begin position="1"/>
        <end position="127"/>
    </location>
</feature>
<dbReference type="RefSeq" id="WP_007926512.1">
    <property type="nucleotide sequence ID" value="NZ_ALWX01000024.1"/>
</dbReference>
<dbReference type="eggNOG" id="ENOG502ZDFS">
    <property type="taxonomic scope" value="Bacteria"/>
</dbReference>
<dbReference type="EMBL" id="PIPF01000006">
    <property type="protein sequence ID" value="RWU83999.1"/>
    <property type="molecule type" value="Genomic_DNA"/>
</dbReference>
<organism evidence="2 4">
    <name type="scientific">Janibacter hoylei PVAS-1</name>
    <dbReference type="NCBI Taxonomy" id="1210046"/>
    <lineage>
        <taxon>Bacteria</taxon>
        <taxon>Bacillati</taxon>
        <taxon>Actinomycetota</taxon>
        <taxon>Actinomycetes</taxon>
        <taxon>Micrococcales</taxon>
        <taxon>Intrasporangiaceae</taxon>
        <taxon>Janibacter</taxon>
    </lineage>
</organism>
<evidence type="ECO:0000313" key="5">
    <source>
        <dbReference type="Proteomes" id="UP000288711"/>
    </source>
</evidence>
<feature type="compositionally biased region" description="Pro residues" evidence="1">
    <location>
        <begin position="59"/>
        <end position="68"/>
    </location>
</feature>
<reference evidence="3 5" key="1">
    <citation type="journal article" date="2009" name="Int. J. Syst. Evol. Microbiol.">
        <title>Janibacter hoylei sp. nov., Bacillus isronensis sp. nov. and Bacillus aryabhattai sp. nov., isolated from cryotubes used for collecting air from the upper atmosphere.</title>
        <authorList>
            <person name="Shivaji S."/>
            <person name="Chaturvedi P."/>
            <person name="Begum Z."/>
            <person name="Pindi P.K."/>
            <person name="Manorama R."/>
            <person name="Padmanaban D.A."/>
            <person name="Shouche Y.S."/>
            <person name="Pawar S."/>
            <person name="Vaishampayan P."/>
            <person name="Dutt C.B."/>
            <person name="Datta G.N."/>
            <person name="Manchanda R.K."/>
            <person name="Rao U.R."/>
            <person name="Bhargava P.M."/>
            <person name="Narlikar J.V."/>
        </authorList>
    </citation>
    <scope>NUCLEOTIDE SEQUENCE [LARGE SCALE GENOMIC DNA]</scope>
    <source>
        <strain evidence="3 5">PVAS-1</strain>
    </source>
</reference>
<evidence type="ECO:0000313" key="3">
    <source>
        <dbReference type="EMBL" id="RWU83999.1"/>
    </source>
</evidence>
<keyword evidence="2" id="KW-0418">Kinase</keyword>
<dbReference type="Proteomes" id="UP000004474">
    <property type="component" value="Unassembled WGS sequence"/>
</dbReference>
<gene>
    <name evidence="2" type="ORF">B277_07116</name>
    <name evidence="3" type="ORF">CWN80_06280</name>
</gene>
<keyword evidence="5" id="KW-1185">Reference proteome</keyword>
<evidence type="ECO:0000313" key="4">
    <source>
        <dbReference type="Proteomes" id="UP000004474"/>
    </source>
</evidence>
<dbReference type="STRING" id="1210046.B277_07116"/>
<accession>K1E7W8</accession>
<name>K1E7W8_9MICO</name>
<dbReference type="EMBL" id="ALWX01000024">
    <property type="protein sequence ID" value="EKA61537.1"/>
    <property type="molecule type" value="Genomic_DNA"/>
</dbReference>
<dbReference type="OrthoDB" id="4843179at2"/>
<dbReference type="GO" id="GO:0004674">
    <property type="term" value="F:protein serine/threonine kinase activity"/>
    <property type="evidence" value="ECO:0007669"/>
    <property type="project" value="UniProtKB-KW"/>
</dbReference>
<dbReference type="PATRIC" id="fig|1210046.3.peg.1378"/>
<dbReference type="AlphaFoldDB" id="K1E7W8"/>
<feature type="compositionally biased region" description="Low complexity" evidence="1">
    <location>
        <begin position="91"/>
        <end position="115"/>
    </location>
</feature>
<comment type="caution">
    <text evidence="2">The sequence shown here is derived from an EMBL/GenBank/DDBJ whole genome shotgun (WGS) entry which is preliminary data.</text>
</comment>
<feature type="compositionally biased region" description="Low complexity" evidence="1">
    <location>
        <begin position="162"/>
        <end position="193"/>
    </location>
</feature>
<protein>
    <submittedName>
        <fullName evidence="2">Serine/threonine protein kinase-like protein</fullName>
    </submittedName>
</protein>
<sequence>MSGPKDGRGADAFDDFFGDPTPSGHMGPTREVAPTESEDEPTQDVELRRRGEPTQATPVVPPITPEPTPSGAVPEDWWQPEPQAAPPAAPAPAAWQQAHAAPAQQAYAQQPQAHQPPRREPGRGVSPAGMVGMLVGGVLVGGLCVGGAVMALNSADDEPVATSTTVTSTSTSQPTTSTSTSSSTSSSSSSSSTTDRRTGKLPDGVTKCAGPKQGTSVGRGSEVTSCAFAGAVRDAYLAEDPTSGSTKLEVRSPVTKKNYTMTCTGSTITRCTGGNDAVVVLY</sequence>
<reference evidence="3" key="3">
    <citation type="submission" date="2017-11" db="EMBL/GenBank/DDBJ databases">
        <authorList>
            <person name="Seuylemezian A."/>
            <person name="Cooper K."/>
            <person name="Vaishampayan P."/>
        </authorList>
    </citation>
    <scope>NUCLEOTIDE SEQUENCE</scope>
    <source>
        <strain evidence="3">PVAS-1</strain>
    </source>
</reference>
<dbReference type="Proteomes" id="UP000288711">
    <property type="component" value="Unassembled WGS sequence"/>
</dbReference>
<reference evidence="2 4" key="2">
    <citation type="journal article" date="2012" name="J. Bacteriol.">
        <title>Genome Sequence of Janibacter hoylei MTCC8307, Isolated from the Stratospheric Air.</title>
        <authorList>
            <person name="Pawar S.P."/>
            <person name="Dhotre D.P."/>
            <person name="Shetty S.A."/>
            <person name="Chowdhury S.P."/>
            <person name="Chaudhari B.L."/>
            <person name="Shouche Y.S."/>
        </authorList>
    </citation>
    <scope>NUCLEOTIDE SEQUENCE [LARGE SCALE GENOMIC DNA]</scope>
    <source>
        <strain evidence="2 4">PVAS-1</strain>
    </source>
</reference>